<dbReference type="CDD" id="cd14066">
    <property type="entry name" value="STKc_IRAK"/>
    <property type="match status" value="1"/>
</dbReference>
<keyword evidence="11 22" id="KW-0418">Kinase</keyword>
<dbReference type="InterPro" id="IPR032675">
    <property type="entry name" value="LRR_dom_sf"/>
</dbReference>
<evidence type="ECO:0000256" key="16">
    <source>
        <dbReference type="ARBA" id="ARBA00023180"/>
    </source>
</evidence>
<evidence type="ECO:0000256" key="2">
    <source>
        <dbReference type="ARBA" id="ARBA00012513"/>
    </source>
</evidence>
<dbReference type="GO" id="GO:0005886">
    <property type="term" value="C:plasma membrane"/>
    <property type="evidence" value="ECO:0007669"/>
    <property type="project" value="UniProtKB-SubCell"/>
</dbReference>
<evidence type="ECO:0000256" key="10">
    <source>
        <dbReference type="ARBA" id="ARBA00022741"/>
    </source>
</evidence>
<evidence type="ECO:0000256" key="17">
    <source>
        <dbReference type="ARBA" id="ARBA00047899"/>
    </source>
</evidence>
<dbReference type="PANTHER" id="PTHR48053">
    <property type="entry name" value="LEUCINE RICH REPEAT FAMILY PROTEIN, EXPRESSED"/>
    <property type="match status" value="1"/>
</dbReference>
<gene>
    <name evidence="22" type="primary">LRR-RLK18</name>
</gene>
<proteinExistence type="evidence at transcript level"/>
<evidence type="ECO:0000256" key="15">
    <source>
        <dbReference type="ARBA" id="ARBA00023170"/>
    </source>
</evidence>
<evidence type="ECO:0000256" key="7">
    <source>
        <dbReference type="ARBA" id="ARBA00022692"/>
    </source>
</evidence>
<dbReference type="EC" id="2.7.11.1" evidence="2"/>
<dbReference type="AlphaFoldDB" id="A0A1P8DYX1"/>
<dbReference type="GO" id="GO:0004674">
    <property type="term" value="F:protein serine/threonine kinase activity"/>
    <property type="evidence" value="ECO:0007669"/>
    <property type="project" value="UniProtKB-KW"/>
</dbReference>
<dbReference type="InterPro" id="IPR003591">
    <property type="entry name" value="Leu-rich_rpt_typical-subtyp"/>
</dbReference>
<comment type="catalytic activity">
    <reaction evidence="18">
        <text>L-seryl-[protein] + ATP = O-phospho-L-seryl-[protein] + ADP + H(+)</text>
        <dbReference type="Rhea" id="RHEA:17989"/>
        <dbReference type="Rhea" id="RHEA-COMP:9863"/>
        <dbReference type="Rhea" id="RHEA-COMP:11604"/>
        <dbReference type="ChEBI" id="CHEBI:15378"/>
        <dbReference type="ChEBI" id="CHEBI:29999"/>
        <dbReference type="ChEBI" id="CHEBI:30616"/>
        <dbReference type="ChEBI" id="CHEBI:83421"/>
        <dbReference type="ChEBI" id="CHEBI:456216"/>
        <dbReference type="EC" id="2.7.11.1"/>
    </reaction>
</comment>
<keyword evidence="7" id="KW-0812">Transmembrane</keyword>
<evidence type="ECO:0000256" key="13">
    <source>
        <dbReference type="ARBA" id="ARBA00022989"/>
    </source>
</evidence>
<evidence type="ECO:0000256" key="12">
    <source>
        <dbReference type="ARBA" id="ARBA00022840"/>
    </source>
</evidence>
<organism evidence="22">
    <name type="scientific">Pohlia nutans</name>
    <dbReference type="NCBI Taxonomy" id="140635"/>
    <lineage>
        <taxon>Eukaryota</taxon>
        <taxon>Viridiplantae</taxon>
        <taxon>Streptophyta</taxon>
        <taxon>Embryophyta</taxon>
        <taxon>Bryophyta</taxon>
        <taxon>Bryophytina</taxon>
        <taxon>Bryopsida</taxon>
        <taxon>Bryidae</taxon>
        <taxon>Bryanae</taxon>
        <taxon>Bryales</taxon>
        <taxon>Mniaceae</taxon>
        <taxon>Pohlia</taxon>
    </lineage>
</organism>
<keyword evidence="9" id="KW-0677">Repeat</keyword>
<evidence type="ECO:0000256" key="8">
    <source>
        <dbReference type="ARBA" id="ARBA00022729"/>
    </source>
</evidence>
<dbReference type="Pfam" id="PF00069">
    <property type="entry name" value="Pkinase"/>
    <property type="match status" value="1"/>
</dbReference>
<feature type="region of interest" description="Disordered" evidence="20">
    <location>
        <begin position="1"/>
        <end position="35"/>
    </location>
</feature>
<keyword evidence="8" id="KW-0732">Signal</keyword>
<dbReference type="Pfam" id="PF13855">
    <property type="entry name" value="LRR_8"/>
    <property type="match status" value="2"/>
</dbReference>
<dbReference type="SMART" id="SM00220">
    <property type="entry name" value="S_TKc"/>
    <property type="match status" value="1"/>
</dbReference>
<evidence type="ECO:0000256" key="3">
    <source>
        <dbReference type="ARBA" id="ARBA00022475"/>
    </source>
</evidence>
<evidence type="ECO:0000256" key="14">
    <source>
        <dbReference type="ARBA" id="ARBA00023136"/>
    </source>
</evidence>
<comment type="catalytic activity">
    <reaction evidence="17">
        <text>L-threonyl-[protein] + ATP = O-phospho-L-threonyl-[protein] + ADP + H(+)</text>
        <dbReference type="Rhea" id="RHEA:46608"/>
        <dbReference type="Rhea" id="RHEA-COMP:11060"/>
        <dbReference type="Rhea" id="RHEA-COMP:11605"/>
        <dbReference type="ChEBI" id="CHEBI:15378"/>
        <dbReference type="ChEBI" id="CHEBI:30013"/>
        <dbReference type="ChEBI" id="CHEBI:30616"/>
        <dbReference type="ChEBI" id="CHEBI:61977"/>
        <dbReference type="ChEBI" id="CHEBI:456216"/>
        <dbReference type="EC" id="2.7.11.1"/>
    </reaction>
</comment>
<dbReference type="InterPro" id="IPR000719">
    <property type="entry name" value="Prot_kinase_dom"/>
</dbReference>
<dbReference type="FunFam" id="3.30.200.20:FF:000260">
    <property type="entry name" value="LRR receptor-like serine/threonine-protein kinase RPK2"/>
    <property type="match status" value="1"/>
</dbReference>
<feature type="binding site" evidence="19">
    <location>
        <position position="960"/>
    </location>
    <ligand>
        <name>ATP</name>
        <dbReference type="ChEBI" id="CHEBI:30616"/>
    </ligand>
</feature>
<dbReference type="SUPFAM" id="SSF52047">
    <property type="entry name" value="RNI-like"/>
    <property type="match status" value="2"/>
</dbReference>
<dbReference type="PROSITE" id="PS50011">
    <property type="entry name" value="PROTEIN_KINASE_DOM"/>
    <property type="match status" value="1"/>
</dbReference>
<dbReference type="SMART" id="SM00369">
    <property type="entry name" value="LRR_TYP"/>
    <property type="match status" value="5"/>
</dbReference>
<dbReference type="GO" id="GO:0005524">
    <property type="term" value="F:ATP binding"/>
    <property type="evidence" value="ECO:0007669"/>
    <property type="project" value="UniProtKB-UniRule"/>
</dbReference>
<feature type="compositionally biased region" description="Polar residues" evidence="20">
    <location>
        <begin position="11"/>
        <end position="21"/>
    </location>
</feature>
<dbReference type="FunFam" id="3.80.10.10:FF:001328">
    <property type="entry name" value="Leucine-rich repeat receptor-like protein kinase PEPR1"/>
    <property type="match status" value="1"/>
</dbReference>
<keyword evidence="16" id="KW-0325">Glycoprotein</keyword>
<feature type="domain" description="Protein kinase" evidence="21">
    <location>
        <begin position="931"/>
        <end position="1224"/>
    </location>
</feature>
<keyword evidence="15 22" id="KW-0675">Receptor</keyword>
<keyword evidence="12 19" id="KW-0067">ATP-binding</keyword>
<evidence type="ECO:0000259" key="21">
    <source>
        <dbReference type="PROSITE" id="PS50011"/>
    </source>
</evidence>
<keyword evidence="4" id="KW-0723">Serine/threonine-protein kinase</keyword>
<keyword evidence="5" id="KW-0433">Leucine-rich repeat</keyword>
<dbReference type="Gene3D" id="3.80.10.10">
    <property type="entry name" value="Ribonuclease Inhibitor"/>
    <property type="match status" value="3"/>
</dbReference>
<evidence type="ECO:0000313" key="22">
    <source>
        <dbReference type="EMBL" id="APU94846.1"/>
    </source>
</evidence>
<dbReference type="Pfam" id="PF00560">
    <property type="entry name" value="LRR_1"/>
    <property type="match status" value="6"/>
</dbReference>
<dbReference type="InterPro" id="IPR008271">
    <property type="entry name" value="Ser/Thr_kinase_AS"/>
</dbReference>
<accession>A0A1P8DYX1</accession>
<evidence type="ECO:0000256" key="4">
    <source>
        <dbReference type="ARBA" id="ARBA00022527"/>
    </source>
</evidence>
<evidence type="ECO:0000256" key="19">
    <source>
        <dbReference type="PROSITE-ProRule" id="PRU10141"/>
    </source>
</evidence>
<keyword evidence="6" id="KW-0808">Transferase</keyword>
<dbReference type="PROSITE" id="PS00108">
    <property type="entry name" value="PROTEIN_KINASE_ST"/>
    <property type="match status" value="1"/>
</dbReference>
<evidence type="ECO:0000256" key="9">
    <source>
        <dbReference type="ARBA" id="ARBA00022737"/>
    </source>
</evidence>
<evidence type="ECO:0000256" key="18">
    <source>
        <dbReference type="ARBA" id="ARBA00048679"/>
    </source>
</evidence>
<dbReference type="FunFam" id="1.10.510.10:FF:000309">
    <property type="entry name" value="Leucine-rich repeat receptor-like protein kinase"/>
    <property type="match status" value="1"/>
</dbReference>
<dbReference type="PROSITE" id="PS00107">
    <property type="entry name" value="PROTEIN_KINASE_ATP"/>
    <property type="match status" value="1"/>
</dbReference>
<dbReference type="PANTHER" id="PTHR48053:SF154">
    <property type="entry name" value="(WILD MALAYSIAN BANANA) HYPOTHETICAL PROTEIN"/>
    <property type="match status" value="1"/>
</dbReference>
<evidence type="ECO:0000256" key="11">
    <source>
        <dbReference type="ARBA" id="ARBA00022777"/>
    </source>
</evidence>
<evidence type="ECO:0000256" key="5">
    <source>
        <dbReference type="ARBA" id="ARBA00022614"/>
    </source>
</evidence>
<keyword evidence="10 19" id="KW-0547">Nucleotide-binding</keyword>
<dbReference type="GO" id="GO:0006950">
    <property type="term" value="P:response to stress"/>
    <property type="evidence" value="ECO:0007669"/>
    <property type="project" value="UniProtKB-ARBA"/>
</dbReference>
<keyword evidence="14" id="KW-0472">Membrane</keyword>
<dbReference type="EMBL" id="KX159242">
    <property type="protein sequence ID" value="APU94846.1"/>
    <property type="molecule type" value="mRNA"/>
</dbReference>
<name>A0A1P8DYX1_9BRYO</name>
<dbReference type="InterPro" id="IPR017441">
    <property type="entry name" value="Protein_kinase_ATP_BS"/>
</dbReference>
<evidence type="ECO:0000256" key="6">
    <source>
        <dbReference type="ARBA" id="ARBA00022679"/>
    </source>
</evidence>
<dbReference type="InterPro" id="IPR011009">
    <property type="entry name" value="Kinase-like_dom_sf"/>
</dbReference>
<reference evidence="22" key="1">
    <citation type="submission" date="2016-04" db="EMBL/GenBank/DDBJ databases">
        <authorList>
            <person name="Evans L.H."/>
            <person name="Alamgir A."/>
            <person name="Owens N."/>
            <person name="Weber N.D."/>
            <person name="Virtaneva K."/>
            <person name="Barbian K."/>
            <person name="Babar A."/>
            <person name="Rosenke K."/>
        </authorList>
    </citation>
    <scope>NUCLEOTIDE SEQUENCE</scope>
    <source>
        <strain evidence="22">Antarctic moss No.L</strain>
    </source>
</reference>
<sequence length="1232" mass="134576">MELGATPNHLRANQLQPTNPESSKRATKPDESTEFESLVDHHVAPDCNSRIGSGPAARCRRRRSFCGGRCRHKSSHTKWLTASMSLCNLYGWVLSLCFLLSTMLPHVLAGSAAKGTDSPTGSAYGGIHTEKATRRPRRELLAFNISRGLSQDESILLSWKNSSSYLSANWVQDDERYSNSGPCGWPGIVCREWQGENRVTVVSLPSLNLTGPVPPQLSGLSALQELNFTGNSFTGIIPLDLGRLVQLQSLDLSRNRLNGTIPPGLFANCANLVYFNVSSNKLNGRLPAGMGTCTNLRIVDVGNNTLEGEIPAPLGQLPYLEELVMADNNGISGSIPDTLLSNCQNLIKLDIAWNRFSGPLPPQLGNCSNLELLIMQGNYFTGSIPGEFGNLKKLKILGLGNNNLTEAVPQAMRNCTSLELLDVGNNNLTGPIPAWLGELPNLHYLTFQLNKFSGTIPVEITTLSNLRYLDLSENSITGSVLPEFGRVTSLRLLRLSVNNLTGNIPTELGYLSNLQGLDLSSNWLNGSIPKSLGNLQDLLWLQLGNNTLTGIIPQELSNCSSLLWVNLAHNELRGHIPDNFSDTGWDSERVFRNNRNNPWILDGVGECSIISTWSPGQSQHFQNLLDVSDPQKCHSWLPLLVRGGLKLPNNRLTGESQVLSYWQLGRNNLSGPIPNLTRATTLGFLILSENQFKGPIPVELGNLPLYNLNISYNLLNGTIPNTLGNASMLVTLDLAHNDFSGTLPAELNNLNALTVLNVSHNVQLNGVIPSGGQMTTLGWTPYIGDVNLCFNDTDPLLKNILEHANWTSSWATSDLPALCSEVNSNAETGEGEENRSNGQKRRIMKAMIITCLSSLSTLAILLIVCTGYCFVSNWHKRAAQARREREKELGLYWGESSGRSELLHQIAVASFGMPCLASLTYANLLQATNNFSPGNIVGDGGFGVVYKAKLADGTTVAIKKLVPNGPQGPREFQAEMETLGMIQHENLVSLLGYCCYNEEMLLVYEYFMNGSLDDWLYESDEKAASLAWPLRLRIALETARGLAFLHHECVHLIIHRDMKSSNILLNEHFKAVLTDFGMARIMDIGCTHVSTVVAGTPGYVPPEYSQTWRATTKGDVYSFGVVMLELLAGKRPTGPHFSGQCGSNLIEMTRIFVAEGRPDEILDKTVLESGAAEQISTFLALALRCTEATPSLRPSMLEVVQTLETIAGLGTKEFSSIASIHPSISSKELSSS</sequence>
<comment type="subcellular location">
    <subcellularLocation>
        <location evidence="1">Cell membrane</location>
        <topology evidence="1">Single-pass type I membrane protein</topology>
    </subcellularLocation>
</comment>
<keyword evidence="3" id="KW-1003">Cell membrane</keyword>
<dbReference type="InterPro" id="IPR051716">
    <property type="entry name" value="Plant_RL_S/T_kinase"/>
</dbReference>
<dbReference type="Gene3D" id="3.30.200.20">
    <property type="entry name" value="Phosphorylase Kinase, domain 1"/>
    <property type="match status" value="1"/>
</dbReference>
<dbReference type="Gene3D" id="1.10.510.10">
    <property type="entry name" value="Transferase(Phosphotransferase) domain 1"/>
    <property type="match status" value="1"/>
</dbReference>
<dbReference type="SUPFAM" id="SSF56112">
    <property type="entry name" value="Protein kinase-like (PK-like)"/>
    <property type="match status" value="1"/>
</dbReference>
<evidence type="ECO:0000256" key="20">
    <source>
        <dbReference type="SAM" id="MobiDB-lite"/>
    </source>
</evidence>
<dbReference type="FunFam" id="3.80.10.10:FF:000400">
    <property type="entry name" value="Nuclear pore complex protein NUP107"/>
    <property type="match status" value="1"/>
</dbReference>
<dbReference type="InterPro" id="IPR001611">
    <property type="entry name" value="Leu-rich_rpt"/>
</dbReference>
<feature type="compositionally biased region" description="Basic and acidic residues" evidence="20">
    <location>
        <begin position="22"/>
        <end position="31"/>
    </location>
</feature>
<keyword evidence="13" id="KW-1133">Transmembrane helix</keyword>
<evidence type="ECO:0000256" key="1">
    <source>
        <dbReference type="ARBA" id="ARBA00004251"/>
    </source>
</evidence>
<dbReference type="PRINTS" id="PR00019">
    <property type="entry name" value="LEURICHRPT"/>
</dbReference>
<protein>
    <recommendedName>
        <fullName evidence="2">non-specific serine/threonine protein kinase</fullName>
        <ecNumber evidence="2">2.7.11.1</ecNumber>
    </recommendedName>
</protein>